<feature type="compositionally biased region" description="Polar residues" evidence="1">
    <location>
        <begin position="56"/>
        <end position="88"/>
    </location>
</feature>
<evidence type="ECO:0000313" key="4">
    <source>
        <dbReference type="Proteomes" id="UP000215902"/>
    </source>
</evidence>
<name>A0A267DX68_9PLAT</name>
<keyword evidence="4" id="KW-1185">Reference proteome</keyword>
<dbReference type="EMBL" id="NIVC01002161">
    <property type="protein sequence ID" value="PAA60358.1"/>
    <property type="molecule type" value="Genomic_DNA"/>
</dbReference>
<accession>A0A267DX68</accession>
<organism evidence="2 4">
    <name type="scientific">Macrostomum lignano</name>
    <dbReference type="NCBI Taxonomy" id="282301"/>
    <lineage>
        <taxon>Eukaryota</taxon>
        <taxon>Metazoa</taxon>
        <taxon>Spiralia</taxon>
        <taxon>Lophotrochozoa</taxon>
        <taxon>Platyhelminthes</taxon>
        <taxon>Rhabditophora</taxon>
        <taxon>Macrostomorpha</taxon>
        <taxon>Macrostomida</taxon>
        <taxon>Macrostomidae</taxon>
        <taxon>Macrostomum</taxon>
    </lineage>
</organism>
<proteinExistence type="predicted"/>
<sequence>MPCCGSVSPFFGNGHTYFFPTSFLLGFAMPFCSTSSPTISTLLEAAPDKKPEQWKKPQQTMKPEKLQQPQQNTKRQVRQQLSAQFHHQ</sequence>
<protein>
    <submittedName>
        <fullName evidence="2">Uncharacterized protein</fullName>
    </submittedName>
</protein>
<dbReference type="AlphaFoldDB" id="A0A267DX68"/>
<evidence type="ECO:0000313" key="2">
    <source>
        <dbReference type="EMBL" id="PAA53776.1"/>
    </source>
</evidence>
<feature type="compositionally biased region" description="Basic and acidic residues" evidence="1">
    <location>
        <begin position="46"/>
        <end position="55"/>
    </location>
</feature>
<gene>
    <name evidence="3" type="ORF">BOX15_Mlig028175g1</name>
    <name evidence="2" type="ORF">BOX15_Mlig028175g2</name>
</gene>
<evidence type="ECO:0000256" key="1">
    <source>
        <dbReference type="SAM" id="MobiDB-lite"/>
    </source>
</evidence>
<evidence type="ECO:0000313" key="3">
    <source>
        <dbReference type="EMBL" id="PAA60358.1"/>
    </source>
</evidence>
<feature type="region of interest" description="Disordered" evidence="1">
    <location>
        <begin position="46"/>
        <end position="88"/>
    </location>
</feature>
<comment type="caution">
    <text evidence="2">The sequence shown here is derived from an EMBL/GenBank/DDBJ whole genome shotgun (WGS) entry which is preliminary data.</text>
</comment>
<reference evidence="2 4" key="1">
    <citation type="submission" date="2017-06" db="EMBL/GenBank/DDBJ databases">
        <title>A platform for efficient transgenesis in Macrostomum lignano, a flatworm model organism for stem cell research.</title>
        <authorList>
            <person name="Berezikov E."/>
        </authorList>
    </citation>
    <scope>NUCLEOTIDE SEQUENCE [LARGE SCALE GENOMIC DNA]</scope>
    <source>
        <strain evidence="2">DV1</strain>
        <tissue evidence="2">Whole organism</tissue>
    </source>
</reference>
<dbReference type="EMBL" id="NIVC01003024">
    <property type="protein sequence ID" value="PAA53776.1"/>
    <property type="molecule type" value="Genomic_DNA"/>
</dbReference>
<dbReference type="Proteomes" id="UP000215902">
    <property type="component" value="Unassembled WGS sequence"/>
</dbReference>